<dbReference type="AlphaFoldDB" id="A0AA36XKC0"/>
<protein>
    <submittedName>
        <fullName evidence="2">Uncharacterized protein</fullName>
    </submittedName>
</protein>
<dbReference type="EMBL" id="AFQE01000093">
    <property type="protein sequence ID" value="EGQ76427.1"/>
    <property type="molecule type" value="Genomic_DNA"/>
</dbReference>
<gene>
    <name evidence="2" type="ORF">HMPREF9418_1934</name>
</gene>
<keyword evidence="1" id="KW-0472">Membrane</keyword>
<reference evidence="2 3" key="1">
    <citation type="submission" date="2011-05" db="EMBL/GenBank/DDBJ databases">
        <authorList>
            <person name="Muzny D."/>
            <person name="Qin X."/>
            <person name="Deng J."/>
            <person name="Jiang H."/>
            <person name="Liu Y."/>
            <person name="Qu J."/>
            <person name="Song X.-Z."/>
            <person name="Zhang L."/>
            <person name="Thornton R."/>
            <person name="Coyle M."/>
            <person name="Francisco L."/>
            <person name="Jackson L."/>
            <person name="Javaid M."/>
            <person name="Korchina V."/>
            <person name="Kovar C."/>
            <person name="Mata R."/>
            <person name="Mathew T."/>
            <person name="Ngo R."/>
            <person name="Nguyen L."/>
            <person name="Nguyen N."/>
            <person name="Okwuonu G."/>
            <person name="Ongeri F."/>
            <person name="Pham C."/>
            <person name="Simmons D."/>
            <person name="Wilczek-Boney K."/>
            <person name="Hale W."/>
            <person name="Jakkamsetti A."/>
            <person name="Pham P."/>
            <person name="Ruth R."/>
            <person name="San Lucas F."/>
            <person name="Warren J."/>
            <person name="Zhang J."/>
            <person name="Zhao Z."/>
            <person name="Zhou C."/>
            <person name="Zhu D."/>
            <person name="Lee S."/>
            <person name="Bess C."/>
            <person name="Blankenburg K."/>
            <person name="Forbes L."/>
            <person name="Fu Q."/>
            <person name="Gubbala S."/>
            <person name="Hirani K."/>
            <person name="Jayaseelan J.C."/>
            <person name="Lara F."/>
            <person name="Munidasa M."/>
            <person name="Palculict T."/>
            <person name="Patil S."/>
            <person name="Pu L.-L."/>
            <person name="Saada N."/>
            <person name="Tang L."/>
            <person name="Weissenberger G."/>
            <person name="Zhu Y."/>
            <person name="Hemphill L."/>
            <person name="Shang Y."/>
            <person name="Youmans B."/>
            <person name="Ayvaz T."/>
            <person name="Ross M."/>
            <person name="Santibanez J."/>
            <person name="Aqrawi P."/>
            <person name="Gross S."/>
            <person name="Joshi V."/>
            <person name="Fowler G."/>
            <person name="Nazareth L."/>
            <person name="Reid J."/>
            <person name="Worley K."/>
            <person name="Petrosino J."/>
            <person name="Highlander S."/>
            <person name="Gibbs R."/>
        </authorList>
    </citation>
    <scope>NUCLEOTIDE SEQUENCE [LARGE SCALE GENOMIC DNA]</scope>
    <source>
        <strain evidence="2 3">ATCC 33926</strain>
    </source>
</reference>
<keyword evidence="1" id="KW-1133">Transmembrane helix</keyword>
<name>A0AA36XKC0_9NEIS</name>
<comment type="caution">
    <text evidence="2">The sequence shown here is derived from an EMBL/GenBank/DDBJ whole genome shotgun (WGS) entry which is preliminary data.</text>
</comment>
<proteinExistence type="predicted"/>
<sequence length="50" mass="5860">MVSDDINLYTNSVDKFVDKLWVIGIFAFGTTQAFRCLKNSQIKYNKINWL</sequence>
<organism evidence="2 3">
    <name type="scientific">Neisseria macacae ATCC 33926</name>
    <dbReference type="NCBI Taxonomy" id="997348"/>
    <lineage>
        <taxon>Bacteria</taxon>
        <taxon>Pseudomonadati</taxon>
        <taxon>Pseudomonadota</taxon>
        <taxon>Betaproteobacteria</taxon>
        <taxon>Neisseriales</taxon>
        <taxon>Neisseriaceae</taxon>
        <taxon>Neisseria</taxon>
    </lineage>
</organism>
<evidence type="ECO:0000313" key="3">
    <source>
        <dbReference type="Proteomes" id="UP000004982"/>
    </source>
</evidence>
<feature type="transmembrane region" description="Helical" evidence="1">
    <location>
        <begin position="20"/>
        <end position="37"/>
    </location>
</feature>
<evidence type="ECO:0000256" key="1">
    <source>
        <dbReference type="SAM" id="Phobius"/>
    </source>
</evidence>
<evidence type="ECO:0000313" key="2">
    <source>
        <dbReference type="EMBL" id="EGQ76427.1"/>
    </source>
</evidence>
<accession>A0AA36XKC0</accession>
<keyword evidence="1" id="KW-0812">Transmembrane</keyword>
<dbReference type="Proteomes" id="UP000004982">
    <property type="component" value="Unassembled WGS sequence"/>
</dbReference>